<dbReference type="PANTHER" id="PTHR12215:SF10">
    <property type="entry name" value="L-AMINOADIPATE-SEMIALDEHYDE DEHYDROGENASE-PHOSPHOPANTETHEINYL TRANSFERASE"/>
    <property type="match status" value="1"/>
</dbReference>
<dbReference type="GO" id="GO:0005829">
    <property type="term" value="C:cytosol"/>
    <property type="evidence" value="ECO:0007669"/>
    <property type="project" value="TreeGrafter"/>
</dbReference>
<evidence type="ECO:0000313" key="4">
    <source>
        <dbReference type="EMBL" id="RTR20176.1"/>
    </source>
</evidence>
<dbReference type="GO" id="GO:0019878">
    <property type="term" value="P:lysine biosynthetic process via aminoadipic acid"/>
    <property type="evidence" value="ECO:0007669"/>
    <property type="project" value="TreeGrafter"/>
</dbReference>
<dbReference type="Pfam" id="PF01648">
    <property type="entry name" value="ACPS"/>
    <property type="match status" value="1"/>
</dbReference>
<keyword evidence="2 4" id="KW-0808">Transferase</keyword>
<gene>
    <name evidence="4" type="ORF">EJ903_11570</name>
</gene>
<dbReference type="Gene3D" id="3.90.470.20">
    <property type="entry name" value="4'-phosphopantetheinyl transferase domain"/>
    <property type="match status" value="1"/>
</dbReference>
<dbReference type="PANTHER" id="PTHR12215">
    <property type="entry name" value="PHOSPHOPANTETHEINE TRANSFERASE"/>
    <property type="match status" value="1"/>
</dbReference>
<protein>
    <submittedName>
        <fullName evidence="4">4'-phosphopantetheinyl transferase superfamily protein</fullName>
    </submittedName>
</protein>
<name>A0A431VGW5_9PROT</name>
<comment type="caution">
    <text evidence="4">The sequence shown here is derived from an EMBL/GenBank/DDBJ whole genome shotgun (WGS) entry which is preliminary data.</text>
</comment>
<dbReference type="AlphaFoldDB" id="A0A431VGW5"/>
<dbReference type="Proteomes" id="UP000277007">
    <property type="component" value="Unassembled WGS sequence"/>
</dbReference>
<evidence type="ECO:0000313" key="5">
    <source>
        <dbReference type="Proteomes" id="UP000277007"/>
    </source>
</evidence>
<evidence type="ECO:0000256" key="1">
    <source>
        <dbReference type="ARBA" id="ARBA00010990"/>
    </source>
</evidence>
<dbReference type="InterPro" id="IPR050559">
    <property type="entry name" value="P-Pant_transferase_sf"/>
</dbReference>
<comment type="similarity">
    <text evidence="1">Belongs to the P-Pant transferase superfamily. Gsp/Sfp/HetI/AcpT family.</text>
</comment>
<dbReference type="InterPro" id="IPR008278">
    <property type="entry name" value="4-PPantetheinyl_Trfase_dom"/>
</dbReference>
<keyword evidence="5" id="KW-1185">Reference proteome</keyword>
<accession>A0A431VGW5</accession>
<organism evidence="4 5">
    <name type="scientific">Azospirillum griseum</name>
    <dbReference type="NCBI Taxonomy" id="2496639"/>
    <lineage>
        <taxon>Bacteria</taxon>
        <taxon>Pseudomonadati</taxon>
        <taxon>Pseudomonadota</taxon>
        <taxon>Alphaproteobacteria</taxon>
        <taxon>Rhodospirillales</taxon>
        <taxon>Azospirillaceae</taxon>
        <taxon>Azospirillum</taxon>
    </lineage>
</organism>
<evidence type="ECO:0000256" key="2">
    <source>
        <dbReference type="ARBA" id="ARBA00022679"/>
    </source>
</evidence>
<dbReference type="OrthoDB" id="9808281at2"/>
<dbReference type="GO" id="GO:0000287">
    <property type="term" value="F:magnesium ion binding"/>
    <property type="evidence" value="ECO:0007669"/>
    <property type="project" value="InterPro"/>
</dbReference>
<reference evidence="4 5" key="1">
    <citation type="submission" date="2018-12" db="EMBL/GenBank/DDBJ databases">
        <authorList>
            <person name="Yang Y."/>
        </authorList>
    </citation>
    <scope>NUCLEOTIDE SEQUENCE [LARGE SCALE GENOMIC DNA]</scope>
    <source>
        <strain evidence="4 5">L-25-5w-1</strain>
    </source>
</reference>
<dbReference type="GO" id="GO:0008897">
    <property type="term" value="F:holo-[acyl-carrier-protein] synthase activity"/>
    <property type="evidence" value="ECO:0007669"/>
    <property type="project" value="InterPro"/>
</dbReference>
<dbReference type="EMBL" id="RXMA01000009">
    <property type="protein sequence ID" value="RTR20176.1"/>
    <property type="molecule type" value="Genomic_DNA"/>
</dbReference>
<feature type="domain" description="4'-phosphopantetheinyl transferase" evidence="3">
    <location>
        <begin position="124"/>
        <end position="204"/>
    </location>
</feature>
<dbReference type="InterPro" id="IPR037143">
    <property type="entry name" value="4-PPantetheinyl_Trfase_dom_sf"/>
</dbReference>
<sequence>MAVISKGGSLRMHDDGYGLPAGVIRVWFADLRGLGARLADLRALLSHDELDRAERFTMERLTNRFILRRGLLRVVLGRCTGRDPAGLRFEYGAHGKPALAGGGPSFNLADSEDSVAIALAADGRIGVDIERLRPIESADGISDRFFHPLECAALNALPPDQRNEGFLLGWTRKEAFIKAAGVGLSMPLDQFAVTVTPGDPVAVLAVDESLRADAGPPDDWSLFDRRVLPDTIAAVAARGTGWRVDCRLVDDGLFSRTPLTDRS</sequence>
<evidence type="ECO:0000259" key="3">
    <source>
        <dbReference type="Pfam" id="PF01648"/>
    </source>
</evidence>
<dbReference type="SUPFAM" id="SSF56214">
    <property type="entry name" value="4'-phosphopantetheinyl transferase"/>
    <property type="match status" value="2"/>
</dbReference>
<proteinExistence type="inferred from homology"/>